<dbReference type="HAMAP" id="MF_01356">
    <property type="entry name" value="NDH1_NuoB"/>
    <property type="match status" value="1"/>
</dbReference>
<sequence>MSLALKSAGGQRVIRQLCFLPVEAEQQQQTRPSQAAPPEPYTSIAKAGSNQLSLETPRNNAEYVLSTLDKVANWARQGSMWPMTFGLACCAVEMMHMAAARYDQDRLGVVFRASPRQSDIMIVAGTLTNKMAPALRKVYDQMPEPRWVISMGSCANGGGYYHYSYSVVRGCDRIVPVDIYVPGCPPTAEALLYGMLQLQRKMRRSRKGVLCELNCSPVIELSGQRIIPFSALPPSSTSPMATALHNGPAEAGGGIHAGLYPRSFLNEFDLQDNRYPSLPSRSPRQNIPQHTPSPSGDITPYDYQSNNDDQSPSMRHSDQMDDVPLRTPEMRPEPRNQEPAPSRRSAREPDTLSAQFLPSQSQDTQSYPSQEEMPRREPERRNSPQDNALSASVNRDTRPMSYPESSRSNVPQALRLDGGDRPLSMLPNTPRHPDVALASASSASGAGQFAPIMPLSASPNYTPPVAPRNRTYPQQPTYINPGNVSKPTYTPVAPPQEEVCLECAMRDQDMADVDVTSPGIWERASDVLFEELKEREREEEAAGIVSSDEKRPRARGGRLTEQNLKLWLSINPREPASRLQTLNTYVRSQRAMLEAEAVAHAKAMKEAAQLDNRMRDTYSQLRRSAYDLGTSSSPADDAGGVRIKPPQTPTTPVHHSHTRSHSREVTLLENGMIVEHVDVRREEREARERRRKEEKRARKSSRSSVFDVTSIISAQSTGLTVDNTLKPRSALSHTGARPVSELAPHDRPDLPRAYSQASFSDVHSLGSGSSPRRPKFFGMRNLSTGWRSQDSLAHSFAPSGMSGSMVDMHVALQREDKRRTIISPNASSRLSAFWPNGDQSDPVSEEKAKKKKSGLIKWWRTVTGSNKPDSQNRHLPVEDDLPLAPPPPLSYLVDRVLPSAEVWTVHHCTITYGTFSPITQRRRER</sequence>
<reference evidence="6" key="1">
    <citation type="submission" date="2022-06" db="EMBL/GenBank/DDBJ databases">
        <title>Genome Sequence of Candolleomyces eurysporus.</title>
        <authorList>
            <person name="Buettner E."/>
        </authorList>
    </citation>
    <scope>NUCLEOTIDE SEQUENCE</scope>
    <source>
        <strain evidence="6">VTCC 930004</strain>
    </source>
</reference>
<name>A0A9W8ITT5_9AGAR</name>
<dbReference type="NCBIfam" id="NF005012">
    <property type="entry name" value="PRK06411.1"/>
    <property type="match status" value="1"/>
</dbReference>
<evidence type="ECO:0000256" key="3">
    <source>
        <dbReference type="RuleBase" id="RU004464"/>
    </source>
</evidence>
<dbReference type="InterPro" id="IPR006138">
    <property type="entry name" value="NADH_UQ_OxRdtase_20Kd_su"/>
</dbReference>
<dbReference type="GO" id="GO:0032981">
    <property type="term" value="P:mitochondrial respiratory chain complex I assembly"/>
    <property type="evidence" value="ECO:0007669"/>
    <property type="project" value="TreeGrafter"/>
</dbReference>
<feature type="region of interest" description="Disordered" evidence="4">
    <location>
        <begin position="730"/>
        <end position="775"/>
    </location>
</feature>
<comment type="similarity">
    <text evidence="1 3">Belongs to the complex I 20 kDa subunit family.</text>
</comment>
<feature type="domain" description="NADH:ubiquinone oxidoreductase-like 20kDa subunit" evidence="5">
    <location>
        <begin position="89"/>
        <end position="197"/>
    </location>
</feature>
<keyword evidence="2 3" id="KW-0520">NAD</keyword>
<dbReference type="NCBIfam" id="TIGR01957">
    <property type="entry name" value="nuoB_fam"/>
    <property type="match status" value="1"/>
</dbReference>
<dbReference type="GO" id="GO:0046872">
    <property type="term" value="F:metal ion binding"/>
    <property type="evidence" value="ECO:0007669"/>
    <property type="project" value="UniProtKB-KW"/>
</dbReference>
<keyword evidence="3" id="KW-0004">4Fe-4S</keyword>
<dbReference type="InterPro" id="IPR006137">
    <property type="entry name" value="NADH_UbQ_OxRdtase-like_20kDa"/>
</dbReference>
<dbReference type="GO" id="GO:0008137">
    <property type="term" value="F:NADH dehydrogenase (ubiquinone) activity"/>
    <property type="evidence" value="ECO:0007669"/>
    <property type="project" value="InterPro"/>
</dbReference>
<evidence type="ECO:0000313" key="6">
    <source>
        <dbReference type="EMBL" id="KAJ2922737.1"/>
    </source>
</evidence>
<feature type="compositionally biased region" description="Basic residues" evidence="4">
    <location>
        <begin position="689"/>
        <end position="701"/>
    </location>
</feature>
<feature type="compositionally biased region" description="Polar residues" evidence="4">
    <location>
        <begin position="755"/>
        <end position="770"/>
    </location>
</feature>
<feature type="compositionally biased region" description="Basic and acidic residues" evidence="4">
    <location>
        <begin position="372"/>
        <end position="383"/>
    </location>
</feature>
<feature type="region of interest" description="Disordered" evidence="4">
    <location>
        <begin position="272"/>
        <end position="440"/>
    </location>
</feature>
<evidence type="ECO:0000313" key="7">
    <source>
        <dbReference type="Proteomes" id="UP001140091"/>
    </source>
</evidence>
<gene>
    <name evidence="6" type="ORF">H1R20_g14353</name>
</gene>
<protein>
    <recommendedName>
        <fullName evidence="5">NADH:ubiquinone oxidoreductase-like 20kDa subunit domain-containing protein</fullName>
    </recommendedName>
</protein>
<keyword evidence="3" id="KW-0411">Iron-sulfur</keyword>
<accession>A0A9W8ITT5</accession>
<organism evidence="6 7">
    <name type="scientific">Candolleomyces eurysporus</name>
    <dbReference type="NCBI Taxonomy" id="2828524"/>
    <lineage>
        <taxon>Eukaryota</taxon>
        <taxon>Fungi</taxon>
        <taxon>Dikarya</taxon>
        <taxon>Basidiomycota</taxon>
        <taxon>Agaricomycotina</taxon>
        <taxon>Agaricomycetes</taxon>
        <taxon>Agaricomycetidae</taxon>
        <taxon>Agaricales</taxon>
        <taxon>Agaricineae</taxon>
        <taxon>Psathyrellaceae</taxon>
        <taxon>Candolleomyces</taxon>
    </lineage>
</organism>
<dbReference type="PROSITE" id="PS01150">
    <property type="entry name" value="COMPLEX1_20K"/>
    <property type="match status" value="1"/>
</dbReference>
<evidence type="ECO:0000256" key="4">
    <source>
        <dbReference type="SAM" id="MobiDB-lite"/>
    </source>
</evidence>
<dbReference type="GO" id="GO:0051539">
    <property type="term" value="F:4 iron, 4 sulfur cluster binding"/>
    <property type="evidence" value="ECO:0007669"/>
    <property type="project" value="UniProtKB-KW"/>
</dbReference>
<dbReference type="SUPFAM" id="SSF56770">
    <property type="entry name" value="HydA/Nqo6-like"/>
    <property type="match status" value="1"/>
</dbReference>
<feature type="non-terminal residue" evidence="6">
    <location>
        <position position="1"/>
    </location>
</feature>
<dbReference type="AlphaFoldDB" id="A0A9W8ITT5"/>
<dbReference type="PANTHER" id="PTHR11995">
    <property type="entry name" value="NADH DEHYDROGENASE"/>
    <property type="match status" value="1"/>
</dbReference>
<comment type="caution">
    <text evidence="6">The sequence shown here is derived from an EMBL/GenBank/DDBJ whole genome shotgun (WGS) entry which is preliminary data.</text>
</comment>
<dbReference type="GO" id="GO:0015990">
    <property type="term" value="P:electron transport coupled proton transport"/>
    <property type="evidence" value="ECO:0007669"/>
    <property type="project" value="TreeGrafter"/>
</dbReference>
<keyword evidence="3" id="KW-0479">Metal-binding</keyword>
<dbReference type="Pfam" id="PF01058">
    <property type="entry name" value="Oxidored_q6"/>
    <property type="match status" value="1"/>
</dbReference>
<evidence type="ECO:0000256" key="1">
    <source>
        <dbReference type="ARBA" id="ARBA00009173"/>
    </source>
</evidence>
<feature type="compositionally biased region" description="Polar residues" evidence="4">
    <location>
        <begin position="279"/>
        <end position="314"/>
    </location>
</feature>
<dbReference type="GO" id="GO:0048038">
    <property type="term" value="F:quinone binding"/>
    <property type="evidence" value="ECO:0007669"/>
    <property type="project" value="InterPro"/>
</dbReference>
<keyword evidence="7" id="KW-1185">Reference proteome</keyword>
<proteinExistence type="inferred from homology"/>
<dbReference type="GO" id="GO:0045271">
    <property type="term" value="C:respiratory chain complex I"/>
    <property type="evidence" value="ECO:0007669"/>
    <property type="project" value="TreeGrafter"/>
</dbReference>
<dbReference type="GO" id="GO:0005739">
    <property type="term" value="C:mitochondrion"/>
    <property type="evidence" value="ECO:0007669"/>
    <property type="project" value="GOC"/>
</dbReference>
<dbReference type="FunFam" id="3.40.50.12280:FF:000001">
    <property type="entry name" value="NADH-quinone oxidoreductase subunit B 2"/>
    <property type="match status" value="1"/>
</dbReference>
<dbReference type="EMBL" id="JANBPK010001477">
    <property type="protein sequence ID" value="KAJ2922737.1"/>
    <property type="molecule type" value="Genomic_DNA"/>
</dbReference>
<evidence type="ECO:0000256" key="2">
    <source>
        <dbReference type="ARBA" id="ARBA00023027"/>
    </source>
</evidence>
<dbReference type="Gene3D" id="3.40.50.12280">
    <property type="match status" value="1"/>
</dbReference>
<feature type="region of interest" description="Disordered" evidence="4">
    <location>
        <begin position="627"/>
        <end position="664"/>
    </location>
</feature>
<evidence type="ECO:0000259" key="5">
    <source>
        <dbReference type="Pfam" id="PF01058"/>
    </source>
</evidence>
<dbReference type="GO" id="GO:0009060">
    <property type="term" value="P:aerobic respiration"/>
    <property type="evidence" value="ECO:0007669"/>
    <property type="project" value="TreeGrafter"/>
</dbReference>
<keyword evidence="3" id="KW-0408">Iron</keyword>
<feature type="compositionally biased region" description="Polar residues" evidence="4">
    <location>
        <begin position="352"/>
        <end position="367"/>
    </location>
</feature>
<dbReference type="Proteomes" id="UP001140091">
    <property type="component" value="Unassembled WGS sequence"/>
</dbReference>
<dbReference type="PANTHER" id="PTHR11995:SF14">
    <property type="entry name" value="NADH DEHYDROGENASE [UBIQUINONE] IRON-SULFUR PROTEIN 7, MITOCHONDRIAL"/>
    <property type="match status" value="1"/>
</dbReference>
<feature type="region of interest" description="Disordered" evidence="4">
    <location>
        <begin position="681"/>
        <end position="705"/>
    </location>
</feature>
<dbReference type="OrthoDB" id="3013446at2759"/>